<evidence type="ECO:0000313" key="2">
    <source>
        <dbReference type="EMBL" id="EJW03371.1"/>
    </source>
</evidence>
<evidence type="ECO:0000256" key="1">
    <source>
        <dbReference type="SAM" id="Phobius"/>
    </source>
</evidence>
<proteinExistence type="predicted"/>
<keyword evidence="1" id="KW-0812">Transmembrane</keyword>
<name>J9D6E2_EDHAE</name>
<feature type="transmembrane region" description="Helical" evidence="1">
    <location>
        <begin position="74"/>
        <end position="96"/>
    </location>
</feature>
<protein>
    <submittedName>
        <fullName evidence="2">Uncharacterized protein</fullName>
    </submittedName>
</protein>
<keyword evidence="1" id="KW-1133">Transmembrane helix</keyword>
<keyword evidence="1" id="KW-0472">Membrane</keyword>
<dbReference type="VEuPathDB" id="MicrosporidiaDB:EDEG_02281"/>
<dbReference type="AlphaFoldDB" id="J9D6E2"/>
<dbReference type="InParanoid" id="J9D6E2"/>
<evidence type="ECO:0000313" key="3">
    <source>
        <dbReference type="Proteomes" id="UP000003163"/>
    </source>
</evidence>
<dbReference type="EMBL" id="AFBI03000039">
    <property type="protein sequence ID" value="EJW03371.1"/>
    <property type="molecule type" value="Genomic_DNA"/>
</dbReference>
<sequence length="104" mass="12978">MPKFIVLSTNQFPSNNIYTIFYNTISPEFSSRFIFNKLKYNTKIFPFLKIKQFCKNFNYFLISFQKRRNTDLPFLLYNMLVYQFLKIEYYTTMIFLHRRNRKYI</sequence>
<dbReference type="Proteomes" id="UP000003163">
    <property type="component" value="Unassembled WGS sequence"/>
</dbReference>
<dbReference type="HOGENOM" id="CLU_2250100_0_0_1"/>
<gene>
    <name evidence="2" type="ORF">EDEG_02281</name>
</gene>
<accession>J9D6E2</accession>
<keyword evidence="3" id="KW-1185">Reference proteome</keyword>
<comment type="caution">
    <text evidence="2">The sequence shown here is derived from an EMBL/GenBank/DDBJ whole genome shotgun (WGS) entry which is preliminary data.</text>
</comment>
<reference evidence="2 3" key="1">
    <citation type="submission" date="2011-08" db="EMBL/GenBank/DDBJ databases">
        <authorList>
            <person name="Liu Z.J."/>
            <person name="Shi F.L."/>
            <person name="Lu J.Q."/>
            <person name="Li M."/>
            <person name="Wang Z.L."/>
        </authorList>
    </citation>
    <scope>NUCLEOTIDE SEQUENCE [LARGE SCALE GENOMIC DNA]</scope>
    <source>
        <strain evidence="2 3">USNM 41457</strain>
    </source>
</reference>
<organism evidence="2 3">
    <name type="scientific">Edhazardia aedis (strain USNM 41457)</name>
    <name type="common">Microsporidian parasite</name>
    <dbReference type="NCBI Taxonomy" id="1003232"/>
    <lineage>
        <taxon>Eukaryota</taxon>
        <taxon>Fungi</taxon>
        <taxon>Fungi incertae sedis</taxon>
        <taxon>Microsporidia</taxon>
        <taxon>Edhazardia</taxon>
    </lineage>
</organism>
<reference evidence="3" key="2">
    <citation type="submission" date="2015-07" db="EMBL/GenBank/DDBJ databases">
        <title>Contrasting host-pathogen interactions and genome evolution in two generalist and specialist microsporidian pathogens of mosquitoes.</title>
        <authorList>
            <consortium name="The Broad Institute Genomics Platform"/>
            <consortium name="The Broad Institute Genome Sequencing Center for Infectious Disease"/>
            <person name="Cuomo C.A."/>
            <person name="Sanscrainte N.D."/>
            <person name="Goldberg J.M."/>
            <person name="Heiman D."/>
            <person name="Young S."/>
            <person name="Zeng Q."/>
            <person name="Becnel J.J."/>
            <person name="Birren B.W."/>
        </authorList>
    </citation>
    <scope>NUCLEOTIDE SEQUENCE [LARGE SCALE GENOMIC DNA]</scope>
    <source>
        <strain evidence="3">USNM 41457</strain>
    </source>
</reference>